<dbReference type="EMBL" id="BRXW01000206">
    <property type="protein sequence ID" value="GMI13994.1"/>
    <property type="molecule type" value="Genomic_DNA"/>
</dbReference>
<comment type="caution">
    <text evidence="1">The sequence shown here is derived from an EMBL/GenBank/DDBJ whole genome shotgun (WGS) entry which is preliminary data.</text>
</comment>
<organism evidence="1 2">
    <name type="scientific">Triparma laevis f. longispina</name>
    <dbReference type="NCBI Taxonomy" id="1714387"/>
    <lineage>
        <taxon>Eukaryota</taxon>
        <taxon>Sar</taxon>
        <taxon>Stramenopiles</taxon>
        <taxon>Ochrophyta</taxon>
        <taxon>Bolidophyceae</taxon>
        <taxon>Parmales</taxon>
        <taxon>Triparmaceae</taxon>
        <taxon>Triparma</taxon>
    </lineage>
</organism>
<sequence>MKQRLFLEGKDDVMKQEVFNARASYWMPIRDDIESWVREEWERFEEEKPEWFTDHWKELVRDYMIPGKGGSFRESGGEAEAEAELAVLRRRSTKGKRGSKVVPAGVDGGEKDATVFNEEKFKRQMKRKGSMSL</sequence>
<protein>
    <submittedName>
        <fullName evidence="1">Uncharacterized protein</fullName>
    </submittedName>
</protein>
<proteinExistence type="predicted"/>
<name>A0A9W7FL20_9STRA</name>
<evidence type="ECO:0000313" key="2">
    <source>
        <dbReference type="Proteomes" id="UP001165122"/>
    </source>
</evidence>
<keyword evidence="2" id="KW-1185">Reference proteome</keyword>
<evidence type="ECO:0000313" key="1">
    <source>
        <dbReference type="EMBL" id="GMI13994.1"/>
    </source>
</evidence>
<dbReference type="AlphaFoldDB" id="A0A9W7FL20"/>
<reference evidence="2" key="1">
    <citation type="journal article" date="2023" name="Commun. Biol.">
        <title>Genome analysis of Parmales, the sister group of diatoms, reveals the evolutionary specialization of diatoms from phago-mixotrophs to photoautotrophs.</title>
        <authorList>
            <person name="Ban H."/>
            <person name="Sato S."/>
            <person name="Yoshikawa S."/>
            <person name="Yamada K."/>
            <person name="Nakamura Y."/>
            <person name="Ichinomiya M."/>
            <person name="Sato N."/>
            <person name="Blanc-Mathieu R."/>
            <person name="Endo H."/>
            <person name="Kuwata A."/>
            <person name="Ogata H."/>
        </authorList>
    </citation>
    <scope>NUCLEOTIDE SEQUENCE [LARGE SCALE GENOMIC DNA]</scope>
    <source>
        <strain evidence="2">NIES 3700</strain>
    </source>
</reference>
<dbReference type="Proteomes" id="UP001165122">
    <property type="component" value="Unassembled WGS sequence"/>
</dbReference>
<accession>A0A9W7FL20</accession>
<gene>
    <name evidence="1" type="ORF">TrLO_g2094</name>
</gene>